<organism evidence="1">
    <name type="scientific">marine metagenome</name>
    <dbReference type="NCBI Taxonomy" id="408172"/>
    <lineage>
        <taxon>unclassified sequences</taxon>
        <taxon>metagenomes</taxon>
        <taxon>ecological metagenomes</taxon>
    </lineage>
</organism>
<proteinExistence type="predicted"/>
<sequence length="187" mass="21692">MQRPVTDGIRREDLMVRQDQGVNHTATPFEGHHDVVRKEWIDFNGHFNAGYYLVCFDDAIESWMDFIGLGRSHRDRHSVTTFSAQNHVTYLREVSEGAKLAVTTQLLAFDRKRIHAMQVMWHSDENFVAATCEVMSLHVSEQTRRVSEMHDEAYERLLEVWDSHEKLEVPQEVGQVMSVPGWPALLE</sequence>
<dbReference type="CDD" id="cd00586">
    <property type="entry name" value="4HBT"/>
    <property type="match status" value="1"/>
</dbReference>
<reference evidence="1" key="1">
    <citation type="submission" date="2018-05" db="EMBL/GenBank/DDBJ databases">
        <authorList>
            <person name="Lanie J.A."/>
            <person name="Ng W.-L."/>
            <person name="Kazmierczak K.M."/>
            <person name="Andrzejewski T.M."/>
            <person name="Davidsen T.M."/>
            <person name="Wayne K.J."/>
            <person name="Tettelin H."/>
            <person name="Glass J.I."/>
            <person name="Rusch D."/>
            <person name="Podicherti R."/>
            <person name="Tsui H.-C.T."/>
            <person name="Winkler M.E."/>
        </authorList>
    </citation>
    <scope>NUCLEOTIDE SEQUENCE</scope>
</reference>
<accession>A0A381PK60</accession>
<dbReference type="Pfam" id="PF13279">
    <property type="entry name" value="4HBT_2"/>
    <property type="match status" value="1"/>
</dbReference>
<gene>
    <name evidence="1" type="ORF">METZ01_LOCUS20259</name>
</gene>
<dbReference type="SUPFAM" id="SSF54637">
    <property type="entry name" value="Thioesterase/thiol ester dehydrase-isomerase"/>
    <property type="match status" value="1"/>
</dbReference>
<protein>
    <recommendedName>
        <fullName evidence="2">Thioesterase domain-containing protein</fullName>
    </recommendedName>
</protein>
<evidence type="ECO:0000313" key="1">
    <source>
        <dbReference type="EMBL" id="SUZ67405.1"/>
    </source>
</evidence>
<dbReference type="EMBL" id="UINC01001011">
    <property type="protein sequence ID" value="SUZ67405.1"/>
    <property type="molecule type" value="Genomic_DNA"/>
</dbReference>
<name>A0A381PK60_9ZZZZ</name>
<dbReference type="InterPro" id="IPR029069">
    <property type="entry name" value="HotDog_dom_sf"/>
</dbReference>
<dbReference type="Gene3D" id="3.10.129.10">
    <property type="entry name" value="Hotdog Thioesterase"/>
    <property type="match status" value="1"/>
</dbReference>
<evidence type="ECO:0008006" key="2">
    <source>
        <dbReference type="Google" id="ProtNLM"/>
    </source>
</evidence>
<dbReference type="AlphaFoldDB" id="A0A381PK60"/>